<evidence type="ECO:0000313" key="2">
    <source>
        <dbReference type="Proteomes" id="UP000664032"/>
    </source>
</evidence>
<evidence type="ECO:0000313" key="1">
    <source>
        <dbReference type="EMBL" id="KAH9482216.1"/>
    </source>
</evidence>
<keyword evidence="2" id="KW-1185">Reference proteome</keyword>
<organism evidence="1 2">
    <name type="scientific">Psilocybe cubensis</name>
    <name type="common">Psychedelic mushroom</name>
    <name type="synonym">Stropharia cubensis</name>
    <dbReference type="NCBI Taxonomy" id="181762"/>
    <lineage>
        <taxon>Eukaryota</taxon>
        <taxon>Fungi</taxon>
        <taxon>Dikarya</taxon>
        <taxon>Basidiomycota</taxon>
        <taxon>Agaricomycotina</taxon>
        <taxon>Agaricomycetes</taxon>
        <taxon>Agaricomycetidae</taxon>
        <taxon>Agaricales</taxon>
        <taxon>Agaricineae</taxon>
        <taxon>Strophariaceae</taxon>
        <taxon>Psilocybe</taxon>
    </lineage>
</organism>
<reference evidence="1" key="1">
    <citation type="submission" date="2021-10" db="EMBL/GenBank/DDBJ databases">
        <title>Psilocybe cubensis genome.</title>
        <authorList>
            <person name="Mckernan K.J."/>
            <person name="Crawford S."/>
            <person name="Trippe A."/>
            <person name="Kane L.T."/>
            <person name="Mclaughlin S."/>
        </authorList>
    </citation>
    <scope>NUCLEOTIDE SEQUENCE</scope>
    <source>
        <strain evidence="1">MGC-MH-2018</strain>
    </source>
</reference>
<sequence>MQAPTQKTKVNENRISFCRPLLSLAEIIEFAEQLMTTRYVAVAGVIILIYDWMITFDEEVSSIWPAKISSTKVIFLLNRYVNIGSQLSMIVYLIGLVQAKSQTTCVFYIIAYGGTVFLALASVHVLVILRAWVVWNRQPSIALALASAYTIYAVACIALISYAAITHANLTFAFEQFSTTCHVSNMILWAVFWRTPYNMIAVTFNCCLMNVAGQRFVLDLRRAHEERMMPSRLALSDIDTRLIIFELLTRNDRELH</sequence>
<protein>
    <submittedName>
        <fullName evidence="1">Uncharacterized protein</fullName>
    </submittedName>
</protein>
<accession>A0ACB8H3Z6</accession>
<proteinExistence type="predicted"/>
<gene>
    <name evidence="1" type="ORF">JR316_0004311</name>
</gene>
<name>A0ACB8H3Z6_PSICU</name>
<comment type="caution">
    <text evidence="1">The sequence shown here is derived from an EMBL/GenBank/DDBJ whole genome shotgun (WGS) entry which is preliminary data.</text>
</comment>
<dbReference type="EMBL" id="JAFIQS020000004">
    <property type="protein sequence ID" value="KAH9482216.1"/>
    <property type="molecule type" value="Genomic_DNA"/>
</dbReference>
<dbReference type="Proteomes" id="UP000664032">
    <property type="component" value="Unassembled WGS sequence"/>
</dbReference>